<comment type="caution">
    <text evidence="1">The sequence shown here is derived from an EMBL/GenBank/DDBJ whole genome shotgun (WGS) entry which is preliminary data.</text>
</comment>
<dbReference type="Proteomes" id="UP000194435">
    <property type="component" value="Unassembled WGS sequence"/>
</dbReference>
<name>A0A9X8SBK6_9BACI</name>
<proteinExistence type="predicted"/>
<organism evidence="1 2">
    <name type="scientific">Bacillus paranthracis</name>
    <dbReference type="NCBI Taxonomy" id="2026186"/>
    <lineage>
        <taxon>Bacteria</taxon>
        <taxon>Bacillati</taxon>
        <taxon>Bacillota</taxon>
        <taxon>Bacilli</taxon>
        <taxon>Bacillales</taxon>
        <taxon>Bacillaceae</taxon>
        <taxon>Bacillus</taxon>
        <taxon>Bacillus cereus group</taxon>
    </lineage>
</organism>
<evidence type="ECO:0000313" key="1">
    <source>
        <dbReference type="EMBL" id="SMD93772.1"/>
    </source>
</evidence>
<evidence type="ECO:0000313" key="2">
    <source>
        <dbReference type="Proteomes" id="UP000194435"/>
    </source>
</evidence>
<gene>
    <name evidence="1" type="ORF">BACERE00221_01655</name>
</gene>
<dbReference type="EMBL" id="FWZC01000028">
    <property type="protein sequence ID" value="SMD93772.1"/>
    <property type="molecule type" value="Genomic_DNA"/>
</dbReference>
<protein>
    <submittedName>
        <fullName evidence="1">Uncharacterized protein</fullName>
    </submittedName>
</protein>
<reference evidence="1 2" key="1">
    <citation type="submission" date="2017-04" db="EMBL/GenBank/DDBJ databases">
        <authorList>
            <person name="Criscuolo A."/>
        </authorList>
    </citation>
    <scope>NUCLEOTIDE SEQUENCE [LARGE SCALE GENOMIC DNA]</scope>
    <source>
        <strain evidence="1">16-00221</strain>
    </source>
</reference>
<sequence length="38" mass="4276">MEVTTADHSEVPGVSFIMSDWEPNLLSTKKLSNSFTYL</sequence>
<accession>A0A9X8SBK6</accession>
<dbReference type="AlphaFoldDB" id="A0A9X8SBK6"/>